<reference evidence="2 3" key="1">
    <citation type="submission" date="2008-07" db="EMBL/GenBank/DDBJ databases">
        <authorList>
            <person name="El-Sayed N."/>
            <person name="Caler E."/>
            <person name="Inman J."/>
            <person name="Amedeo P."/>
            <person name="Hass B."/>
            <person name="Wortman J."/>
        </authorList>
    </citation>
    <scope>NUCLEOTIDE SEQUENCE [LARGE SCALE GENOMIC DNA]</scope>
    <source>
        <strain evidence="3">ATCC 50983 / TXsc</strain>
    </source>
</reference>
<keyword evidence="3" id="KW-1185">Reference proteome</keyword>
<evidence type="ECO:0000256" key="1">
    <source>
        <dbReference type="SAM" id="SignalP"/>
    </source>
</evidence>
<sequence length="129" mass="14092">MGIFSILCIAGLISNVQSGHNHPRPTYPDGACYGRPINNCENNDCDCGANDKIVAYNGQGKIEWAICAKDCHITTAGCPTYFDIYKESCAPLERCFLLCSIEAHCPTGANCQEVEIGSYSGRMCLYHML</sequence>
<name>C5KMC2_PERM5</name>
<feature type="signal peptide" evidence="1">
    <location>
        <begin position="1"/>
        <end position="18"/>
    </location>
</feature>
<dbReference type="EMBL" id="GG674319">
    <property type="protein sequence ID" value="EER14376.1"/>
    <property type="molecule type" value="Genomic_DNA"/>
</dbReference>
<evidence type="ECO:0000313" key="2">
    <source>
        <dbReference type="EMBL" id="EER14376.1"/>
    </source>
</evidence>
<dbReference type="AlphaFoldDB" id="C5KMC2"/>
<dbReference type="RefSeq" id="XP_002782581.1">
    <property type="nucleotide sequence ID" value="XM_002782535.1"/>
</dbReference>
<evidence type="ECO:0000313" key="3">
    <source>
        <dbReference type="Proteomes" id="UP000007800"/>
    </source>
</evidence>
<gene>
    <name evidence="2" type="ORF">Pmar_PMAR021350</name>
</gene>
<accession>C5KMC2</accession>
<organism evidence="3">
    <name type="scientific">Perkinsus marinus (strain ATCC 50983 / TXsc)</name>
    <dbReference type="NCBI Taxonomy" id="423536"/>
    <lineage>
        <taxon>Eukaryota</taxon>
        <taxon>Sar</taxon>
        <taxon>Alveolata</taxon>
        <taxon>Perkinsozoa</taxon>
        <taxon>Perkinsea</taxon>
        <taxon>Perkinsida</taxon>
        <taxon>Perkinsidae</taxon>
        <taxon>Perkinsus</taxon>
    </lineage>
</organism>
<dbReference type="Proteomes" id="UP000007800">
    <property type="component" value="Unassembled WGS sequence"/>
</dbReference>
<protein>
    <submittedName>
        <fullName evidence="2">Uncharacterized protein</fullName>
    </submittedName>
</protein>
<keyword evidence="1" id="KW-0732">Signal</keyword>
<proteinExistence type="predicted"/>
<dbReference type="OMA" id="CANGCEW"/>
<feature type="chain" id="PRO_5002953977" evidence="1">
    <location>
        <begin position="19"/>
        <end position="129"/>
    </location>
</feature>
<dbReference type="GeneID" id="9044740"/>
<dbReference type="InParanoid" id="C5KMC2"/>